<dbReference type="Proteomes" id="UP001059252">
    <property type="component" value="Chromosome"/>
</dbReference>
<dbReference type="PROSITE" id="PS50889">
    <property type="entry name" value="S4"/>
    <property type="match status" value="1"/>
</dbReference>
<dbReference type="PANTHER" id="PTHR21600">
    <property type="entry name" value="MITOCHONDRIAL RNA PSEUDOURIDINE SYNTHASE"/>
    <property type="match status" value="1"/>
</dbReference>
<name>A0ABY5RBL8_9MOLU</name>
<evidence type="ECO:0000256" key="2">
    <source>
        <dbReference type="ARBA" id="ARBA00031870"/>
    </source>
</evidence>
<dbReference type="EMBL" id="CP102734">
    <property type="protein sequence ID" value="UVD82005.1"/>
    <property type="molecule type" value="Genomic_DNA"/>
</dbReference>
<proteinExistence type="predicted"/>
<comment type="catalytic activity">
    <reaction evidence="1">
        <text>a uridine in RNA = a pseudouridine in RNA</text>
        <dbReference type="Rhea" id="RHEA:48348"/>
        <dbReference type="Rhea" id="RHEA-COMP:12068"/>
        <dbReference type="Rhea" id="RHEA-COMP:12069"/>
        <dbReference type="ChEBI" id="CHEBI:65314"/>
        <dbReference type="ChEBI" id="CHEBI:65315"/>
    </reaction>
</comment>
<dbReference type="Gene3D" id="3.30.2350.10">
    <property type="entry name" value="Pseudouridine synthase"/>
    <property type="match status" value="1"/>
</dbReference>
<dbReference type="InterPro" id="IPR050188">
    <property type="entry name" value="RluA_PseudoU_synthase"/>
</dbReference>
<evidence type="ECO:0000313" key="7">
    <source>
        <dbReference type="Proteomes" id="UP001059252"/>
    </source>
</evidence>
<keyword evidence="7" id="KW-1185">Reference proteome</keyword>
<sequence>MIKVRATNNDAGRTIYKFLIKFLDNLPVSKIEKIFRKKDLKINGSREVEKKYILNENDEIVIYGISNARKSSKEVKNISIDFAVIYEDENILIVNKKENQAVHSENNSLDEQVLKYLKFEKTDSFIPSSIGRLDKTTSGIMVYAKNYSTLREMKNQQANFEKIYTFKNSMPEKEITVEYYFLKDEANQKVMVHPKFGKKGKTRFFFENKKKYAQIYTGRKHQIRASLSKLGFPIDGDRKYGGKRATRVYLHATRIKFAGLKKELDYLNDQEFISLPKW</sequence>
<dbReference type="SUPFAM" id="SSF55120">
    <property type="entry name" value="Pseudouridine synthase"/>
    <property type="match status" value="1"/>
</dbReference>
<evidence type="ECO:0000256" key="4">
    <source>
        <dbReference type="PROSITE-ProRule" id="PRU00182"/>
    </source>
</evidence>
<dbReference type="PANTHER" id="PTHR21600:SF92">
    <property type="entry name" value="RIBOSOMAL LARGE SUBUNIT PSEUDOURIDINE SYNTHASE C"/>
    <property type="match status" value="1"/>
</dbReference>
<dbReference type="CDD" id="cd02869">
    <property type="entry name" value="PseudoU_synth_RluA_like"/>
    <property type="match status" value="1"/>
</dbReference>
<dbReference type="InterPro" id="IPR006145">
    <property type="entry name" value="PsdUridine_synth_RsuA/RluA"/>
</dbReference>
<accession>A0ABY5RBL8</accession>
<evidence type="ECO:0000259" key="5">
    <source>
        <dbReference type="Pfam" id="PF00849"/>
    </source>
</evidence>
<dbReference type="Pfam" id="PF00849">
    <property type="entry name" value="PseudoU_synth_2"/>
    <property type="match status" value="1"/>
</dbReference>
<evidence type="ECO:0000256" key="1">
    <source>
        <dbReference type="ARBA" id="ARBA00000073"/>
    </source>
</evidence>
<keyword evidence="4" id="KW-0694">RNA-binding</keyword>
<evidence type="ECO:0000313" key="6">
    <source>
        <dbReference type="EMBL" id="UVD82005.1"/>
    </source>
</evidence>
<reference evidence="6" key="1">
    <citation type="submission" date="2022-08" db="EMBL/GenBank/DDBJ databases">
        <title>Complete genome of Mycoplasma iguanae type strain 2327.</title>
        <authorList>
            <person name="Spergser J."/>
        </authorList>
    </citation>
    <scope>NUCLEOTIDE SEQUENCE</scope>
    <source>
        <strain evidence="6">2327</strain>
    </source>
</reference>
<feature type="domain" description="Pseudouridine synthase RsuA/RluA-like" evidence="5">
    <location>
        <begin position="90"/>
        <end position="228"/>
    </location>
</feature>
<gene>
    <name evidence="6" type="ORF">NV226_01265</name>
</gene>
<evidence type="ECO:0000256" key="3">
    <source>
        <dbReference type="ARBA" id="ARBA00033164"/>
    </source>
</evidence>
<organism evidence="6 7">
    <name type="scientific">Mycoplasma iguanae</name>
    <dbReference type="NCBI Taxonomy" id="292461"/>
    <lineage>
        <taxon>Bacteria</taxon>
        <taxon>Bacillati</taxon>
        <taxon>Mycoplasmatota</taxon>
        <taxon>Mollicutes</taxon>
        <taxon>Mycoplasmataceae</taxon>
        <taxon>Mycoplasma</taxon>
    </lineage>
</organism>
<dbReference type="InterPro" id="IPR020103">
    <property type="entry name" value="PsdUridine_synth_cat_dom_sf"/>
</dbReference>
<protein>
    <recommendedName>
        <fullName evidence="2">RNA pseudouridylate synthase</fullName>
    </recommendedName>
    <alternativeName>
        <fullName evidence="3">RNA-uridine isomerase</fullName>
    </alternativeName>
</protein>